<dbReference type="GO" id="GO:0003964">
    <property type="term" value="F:RNA-directed DNA polymerase activity"/>
    <property type="evidence" value="ECO:0007669"/>
    <property type="project" value="UniProtKB-KW"/>
</dbReference>
<keyword evidence="2" id="KW-0548">Nucleotidyltransferase</keyword>
<organism evidence="8 9">
    <name type="scientific">Origma solitaria</name>
    <dbReference type="NCBI Taxonomy" id="720586"/>
    <lineage>
        <taxon>Eukaryota</taxon>
        <taxon>Metazoa</taxon>
        <taxon>Chordata</taxon>
        <taxon>Craniata</taxon>
        <taxon>Vertebrata</taxon>
        <taxon>Euteleostomi</taxon>
        <taxon>Archelosauria</taxon>
        <taxon>Archosauria</taxon>
        <taxon>Dinosauria</taxon>
        <taxon>Saurischia</taxon>
        <taxon>Theropoda</taxon>
        <taxon>Coelurosauria</taxon>
        <taxon>Aves</taxon>
        <taxon>Neognathae</taxon>
        <taxon>Neoaves</taxon>
        <taxon>Telluraves</taxon>
        <taxon>Australaves</taxon>
        <taxon>Passeriformes</taxon>
        <taxon>Meliphagoidea</taxon>
        <taxon>Acanthizidae</taxon>
        <taxon>Origma</taxon>
    </lineage>
</organism>
<comment type="caution">
    <text evidence="8">The sequence shown here is derived from an EMBL/GenBank/DDBJ whole genome shotgun (WGS) entry which is preliminary data.</text>
</comment>
<keyword evidence="1" id="KW-0808">Transferase</keyword>
<dbReference type="InterPro" id="IPR001584">
    <property type="entry name" value="Integrase_cat-core"/>
</dbReference>
<dbReference type="OrthoDB" id="9386368at2759"/>
<proteinExistence type="predicted"/>
<dbReference type="AlphaFoldDB" id="A0A7K6DE68"/>
<evidence type="ECO:0000256" key="6">
    <source>
        <dbReference type="ARBA" id="ARBA00022918"/>
    </source>
</evidence>
<evidence type="ECO:0000256" key="5">
    <source>
        <dbReference type="ARBA" id="ARBA00022801"/>
    </source>
</evidence>
<evidence type="ECO:0000313" key="9">
    <source>
        <dbReference type="Proteomes" id="UP000571324"/>
    </source>
</evidence>
<keyword evidence="9" id="KW-1185">Reference proteome</keyword>
<feature type="non-terminal residue" evidence="8">
    <location>
        <position position="1"/>
    </location>
</feature>
<evidence type="ECO:0000256" key="3">
    <source>
        <dbReference type="ARBA" id="ARBA00022722"/>
    </source>
</evidence>
<dbReference type="GO" id="GO:0015074">
    <property type="term" value="P:DNA integration"/>
    <property type="evidence" value="ECO:0007669"/>
    <property type="project" value="InterPro"/>
</dbReference>
<accession>A0A7K6DE68</accession>
<dbReference type="Gene3D" id="3.30.420.10">
    <property type="entry name" value="Ribonuclease H-like superfamily/Ribonuclease H"/>
    <property type="match status" value="1"/>
</dbReference>
<sequence>RDVIKHFLLAFSTLGVPAEIKTDNGPVYISNRLQEFFSLWGIKHTTGIPHSPTGQSIVERTQLR</sequence>
<dbReference type="InterPro" id="IPR012337">
    <property type="entry name" value="RNaseH-like_sf"/>
</dbReference>
<keyword evidence="5" id="KW-0378">Hydrolase</keyword>
<evidence type="ECO:0000256" key="1">
    <source>
        <dbReference type="ARBA" id="ARBA00022679"/>
    </source>
</evidence>
<reference evidence="8 9" key="1">
    <citation type="submission" date="2019-09" db="EMBL/GenBank/DDBJ databases">
        <title>Bird 10,000 Genomes (B10K) Project - Family phase.</title>
        <authorList>
            <person name="Zhang G."/>
        </authorList>
    </citation>
    <scope>NUCLEOTIDE SEQUENCE [LARGE SCALE GENOMIC DNA]</scope>
    <source>
        <strain evidence="8">B10K-DU-029-52</strain>
    </source>
</reference>
<name>A0A7K6DE68_9PASS</name>
<feature type="non-terminal residue" evidence="8">
    <location>
        <position position="64"/>
    </location>
</feature>
<evidence type="ECO:0000259" key="7">
    <source>
        <dbReference type="PROSITE" id="PS50994"/>
    </source>
</evidence>
<dbReference type="PANTHER" id="PTHR41694:SF3">
    <property type="entry name" value="RNA-DIRECTED DNA POLYMERASE-RELATED"/>
    <property type="match status" value="1"/>
</dbReference>
<dbReference type="Pfam" id="PF00665">
    <property type="entry name" value="rve"/>
    <property type="match status" value="1"/>
</dbReference>
<gene>
    <name evidence="8" type="primary">Ervk19_4</name>
    <name evidence="8" type="ORF">ORISOL_R16402</name>
</gene>
<dbReference type="InterPro" id="IPR036397">
    <property type="entry name" value="RNaseH_sf"/>
</dbReference>
<keyword evidence="4" id="KW-0255">Endonuclease</keyword>
<protein>
    <submittedName>
        <fullName evidence="8">POK19 protein</fullName>
    </submittedName>
</protein>
<dbReference type="GO" id="GO:0016787">
    <property type="term" value="F:hydrolase activity"/>
    <property type="evidence" value="ECO:0007669"/>
    <property type="project" value="UniProtKB-KW"/>
</dbReference>
<dbReference type="Proteomes" id="UP000571324">
    <property type="component" value="Unassembled WGS sequence"/>
</dbReference>
<feature type="domain" description="Integrase catalytic" evidence="7">
    <location>
        <begin position="1"/>
        <end position="64"/>
    </location>
</feature>
<evidence type="ECO:0000256" key="4">
    <source>
        <dbReference type="ARBA" id="ARBA00022759"/>
    </source>
</evidence>
<dbReference type="PROSITE" id="PS50994">
    <property type="entry name" value="INTEGRASE"/>
    <property type="match status" value="1"/>
</dbReference>
<evidence type="ECO:0000256" key="2">
    <source>
        <dbReference type="ARBA" id="ARBA00022695"/>
    </source>
</evidence>
<evidence type="ECO:0000313" key="8">
    <source>
        <dbReference type="EMBL" id="NWV24477.1"/>
    </source>
</evidence>
<dbReference type="GO" id="GO:0004519">
    <property type="term" value="F:endonuclease activity"/>
    <property type="evidence" value="ECO:0007669"/>
    <property type="project" value="UniProtKB-KW"/>
</dbReference>
<dbReference type="PANTHER" id="PTHR41694">
    <property type="entry name" value="ENDOGENOUS RETROVIRUS GROUP K MEMBER POL PROTEIN"/>
    <property type="match status" value="1"/>
</dbReference>
<keyword evidence="3" id="KW-0540">Nuclease</keyword>
<dbReference type="GO" id="GO:0035613">
    <property type="term" value="F:RNA stem-loop binding"/>
    <property type="evidence" value="ECO:0007669"/>
    <property type="project" value="TreeGrafter"/>
</dbReference>
<keyword evidence="6" id="KW-0695">RNA-directed DNA polymerase</keyword>
<dbReference type="EMBL" id="VZRL01004079">
    <property type="protein sequence ID" value="NWV24477.1"/>
    <property type="molecule type" value="Genomic_DNA"/>
</dbReference>
<dbReference type="SUPFAM" id="SSF53098">
    <property type="entry name" value="Ribonuclease H-like"/>
    <property type="match status" value="1"/>
</dbReference>